<sequence>MCSFAALPLKYPLTGPRLSNVESAEVRSRCQHSIDHFQELWLQRIELAEILSGKLLPHFVNIWEISRRNVVLALKLLVDLVKILNQFLLLLFLSDHRWHLLTKLSNDICVNFGKESAELLLGIDDESVSRDTSLLVTVHNRDEAVGGWLWANTDSGKVGLEKVSDERRLSGRVLSNKENHRLRVEIRII</sequence>
<evidence type="ECO:0000313" key="1">
    <source>
        <dbReference type="EMBL" id="KAF1751329.1"/>
    </source>
</evidence>
<dbReference type="CTD" id="78776608"/>
<comment type="caution">
    <text evidence="1">The sequence shown here is derived from an EMBL/GenBank/DDBJ whole genome shotgun (WGS) entry which is preliminary data.</text>
</comment>
<reference evidence="1 2" key="1">
    <citation type="submission" date="2019-12" db="EMBL/GenBank/DDBJ databases">
        <title>Chromosome-level assembly of the Caenorhabditis remanei genome.</title>
        <authorList>
            <person name="Teterina A.A."/>
            <person name="Willis J.H."/>
            <person name="Phillips P.C."/>
        </authorList>
    </citation>
    <scope>NUCLEOTIDE SEQUENCE [LARGE SCALE GENOMIC DNA]</scope>
    <source>
        <strain evidence="1 2">PX506</strain>
        <tissue evidence="1">Whole organism</tissue>
    </source>
</reference>
<accession>A0A6A5GA20</accession>
<dbReference type="Proteomes" id="UP000483820">
    <property type="component" value="Chromosome V"/>
</dbReference>
<dbReference type="AlphaFoldDB" id="A0A6A5GA20"/>
<proteinExistence type="predicted"/>
<dbReference type="EMBL" id="WUAV01000005">
    <property type="protein sequence ID" value="KAF1751329.1"/>
    <property type="molecule type" value="Genomic_DNA"/>
</dbReference>
<dbReference type="KEGG" id="crq:GCK72_017883"/>
<name>A0A6A5GA20_CAERE</name>
<evidence type="ECO:0000313" key="2">
    <source>
        <dbReference type="Proteomes" id="UP000483820"/>
    </source>
</evidence>
<organism evidence="1 2">
    <name type="scientific">Caenorhabditis remanei</name>
    <name type="common">Caenorhabditis vulgaris</name>
    <dbReference type="NCBI Taxonomy" id="31234"/>
    <lineage>
        <taxon>Eukaryota</taxon>
        <taxon>Metazoa</taxon>
        <taxon>Ecdysozoa</taxon>
        <taxon>Nematoda</taxon>
        <taxon>Chromadorea</taxon>
        <taxon>Rhabditida</taxon>
        <taxon>Rhabditina</taxon>
        <taxon>Rhabditomorpha</taxon>
        <taxon>Rhabditoidea</taxon>
        <taxon>Rhabditidae</taxon>
        <taxon>Peloderinae</taxon>
        <taxon>Caenorhabditis</taxon>
    </lineage>
</organism>
<protein>
    <submittedName>
        <fullName evidence="1">Uncharacterized protein</fullName>
    </submittedName>
</protein>
<dbReference type="GeneID" id="78776608"/>
<gene>
    <name evidence="1" type="ORF">GCK72_017883</name>
</gene>
<dbReference type="RefSeq" id="XP_053581208.1">
    <property type="nucleotide sequence ID" value="XM_053732295.1"/>
</dbReference>